<feature type="domain" description="DUF3857" evidence="2">
    <location>
        <begin position="91"/>
        <end position="256"/>
    </location>
</feature>
<name>A0A7G5XCQ0_9BACT</name>
<evidence type="ECO:0000313" key="3">
    <source>
        <dbReference type="EMBL" id="QNA43253.1"/>
    </source>
</evidence>
<gene>
    <name evidence="3" type="ORF">H4075_14335</name>
</gene>
<keyword evidence="1" id="KW-0732">Signal</keyword>
<evidence type="ECO:0000313" key="4">
    <source>
        <dbReference type="Proteomes" id="UP000515344"/>
    </source>
</evidence>
<dbReference type="Proteomes" id="UP000515344">
    <property type="component" value="Chromosome"/>
</dbReference>
<dbReference type="KEGG" id="lacs:H4075_14335"/>
<protein>
    <submittedName>
        <fullName evidence="3">DUF3857 domain-containing protein</fullName>
    </submittedName>
</protein>
<organism evidence="3 4">
    <name type="scientific">Lacibacter sediminis</name>
    <dbReference type="NCBI Taxonomy" id="2760713"/>
    <lineage>
        <taxon>Bacteria</taxon>
        <taxon>Pseudomonadati</taxon>
        <taxon>Bacteroidota</taxon>
        <taxon>Chitinophagia</taxon>
        <taxon>Chitinophagales</taxon>
        <taxon>Chitinophagaceae</taxon>
        <taxon>Lacibacter</taxon>
    </lineage>
</organism>
<dbReference type="AlphaFoldDB" id="A0A7G5XCQ0"/>
<dbReference type="RefSeq" id="WP_182801518.1">
    <property type="nucleotide sequence ID" value="NZ_CP060007.1"/>
</dbReference>
<dbReference type="Gene3D" id="2.60.40.3140">
    <property type="match status" value="1"/>
</dbReference>
<dbReference type="EMBL" id="CP060007">
    <property type="protein sequence ID" value="QNA43253.1"/>
    <property type="molecule type" value="Genomic_DNA"/>
</dbReference>
<evidence type="ECO:0000256" key="1">
    <source>
        <dbReference type="SAM" id="SignalP"/>
    </source>
</evidence>
<keyword evidence="4" id="KW-1185">Reference proteome</keyword>
<dbReference type="InterPro" id="IPR024618">
    <property type="entry name" value="DUF3857"/>
</dbReference>
<accession>A0A7G5XCQ0</accession>
<proteinExistence type="predicted"/>
<feature type="signal peptide" evidence="1">
    <location>
        <begin position="1"/>
        <end position="19"/>
    </location>
</feature>
<dbReference type="Gene3D" id="2.60.120.1130">
    <property type="match status" value="1"/>
</dbReference>
<feature type="chain" id="PRO_5028817386" evidence="1">
    <location>
        <begin position="20"/>
        <end position="754"/>
    </location>
</feature>
<reference evidence="4" key="1">
    <citation type="submission" date="2020-08" db="EMBL/GenBank/DDBJ databases">
        <title>Lacibacter sp. S13-6-6 genome sequencing.</title>
        <authorList>
            <person name="Jin L."/>
        </authorList>
    </citation>
    <scope>NUCLEOTIDE SEQUENCE [LARGE SCALE GENOMIC DNA]</scope>
    <source>
        <strain evidence="4">S13-6-6</strain>
    </source>
</reference>
<evidence type="ECO:0000259" key="2">
    <source>
        <dbReference type="Pfam" id="PF12969"/>
    </source>
</evidence>
<sequence>MKQLSFAAVLCFAFFTSFAQSKETIAYRKESEEMRKSVWAWEDPKFKVKDIPQKYANASKIIIAHHTELTADSKSSIAFYGLGFGTKHKQNLTEIVREVVKLNDKNAVTEYSELSFTQFEKRSGFYTSDKSSTYVGVRVIKGDGTVKEINADEIVLTKDAANEKQAKLAIPDLQPGDILDYFFATAQNTTNDFATKVYTLLLFDNAPVLSYSFHSQLGKKFAVEYRSYNGAPELAVKKSAESDIEISVQKNDMPPFETSLWVSATRQLPFIRMNIGQGYKGIGSAAMGMSRPGEIKKIANSQNALEEKSREFSLRYYNGYWMRNGREEYISMEKLAKSKAKQMGIEYKSMSREERAALIYYTARFDWLLRFSIDNLEGKINLPSRRFDGFPFSMFALLKAADLDPAIMVYEDRTGFRMNEAMNGSDLGAIAYLPGTNKFFSLTSVFDIPFVVPGSAEGAKNTKSFTFEHPAMAGPGKVANLTEVAPGPNVATSKSTDNARIEKLQISLTAEKTSLNVKRNTILKGHYKLDEQTKLVVYEDIMDYECKVFKQEELLLDEIANSKSGKKYINEVRNAFAEERKKQKDAFSKEAKDWFEQEVTEMKDYKIENPGIRHNAPDFVYSSNFQLGGLVKKAGNNIIVEIGKIQGTPLVIKEEQKKRALDIYMPFARSIEYHLEIAIPEGYTAEGVAALNSKVQNETGYFITEATSNGQTVSVKIMKHYLNSYEPLQNFEKILAFVNASSEWTNAKLLLKKK</sequence>
<dbReference type="Pfam" id="PF12969">
    <property type="entry name" value="DUF3857"/>
    <property type="match status" value="1"/>
</dbReference>